<reference evidence="4 5" key="1">
    <citation type="submission" date="2017-05" db="EMBL/GenBank/DDBJ databases">
        <title>The complete genome sequence of Deinococcus ficus isolated from the rhizosphere of the Ficus religiosa L. in Taiwan.</title>
        <authorList>
            <person name="Wu K.-M."/>
            <person name="Liao T.-L."/>
            <person name="Liu Y.-M."/>
            <person name="Young C.-C."/>
            <person name="Tsai S.-F."/>
        </authorList>
    </citation>
    <scope>NUCLEOTIDE SEQUENCE [LARGE SCALE GENOMIC DNA]</scope>
    <source>
        <strain evidence="4 5">CC-FR2-10</strain>
    </source>
</reference>
<feature type="domain" description="Glycosyl hydrolase family 13 catalytic" evidence="3">
    <location>
        <begin position="32"/>
        <end position="407"/>
    </location>
</feature>
<evidence type="ECO:0000256" key="1">
    <source>
        <dbReference type="ARBA" id="ARBA00022801"/>
    </source>
</evidence>
<sequence>MSDVQPYPSEPLSSFQPHPVTPEWVKDAVFYQIFPDRFARSGRIQGLNLQPWGDAPHFHRYMGGDLWGVIEKLDYLRDLGVTALYFCPVFQSASNHRYHTHDYYRVDPMLGGNEALRALVDEAHARGIRVVLDGVFNHASRGFFQFNDLLEQGESSAYRDWFHVEGWPLQPYDDTRPANYAAWWGNRALPKFNTDNEQVREFLWSVAEYWIRFGIDGWRLDVPNEIDDDSFWQEFRRRVKAINPDAYIVGEIWGDAHRWLAGDQFDAVMNYHFTRPCLGFFGARTLANEMNEASGTGQVLPLDAGAFAARMDAVTRMYHPEIVKAQLNLLDSHDTARYLSAVGGDVTAHHLALVFQFTYVGVPCLYYGDEIGLPGGPDPDCRRAFPWDEAAWNQGTLTLVRRLAAARQQSRALQRGDFQIVHAHGDGLVFSRTHGDERAVIAMNAGREPCDLPLGLRAATPGQTAAFVDVLTGRRHQLGADAQVSVPARGAVLLVPDGVASGPGTAAALATSAG</sequence>
<dbReference type="PANTHER" id="PTHR10357:SF210">
    <property type="entry name" value="MALTODEXTRIN GLUCOSIDASE"/>
    <property type="match status" value="1"/>
</dbReference>
<dbReference type="PANTHER" id="PTHR10357">
    <property type="entry name" value="ALPHA-AMYLASE FAMILY MEMBER"/>
    <property type="match status" value="1"/>
</dbReference>
<dbReference type="AlphaFoldDB" id="A0A221SZC3"/>
<evidence type="ECO:0000313" key="4">
    <source>
        <dbReference type="EMBL" id="ASN82007.1"/>
    </source>
</evidence>
<dbReference type="InterPro" id="IPR013780">
    <property type="entry name" value="Glyco_hydro_b"/>
</dbReference>
<dbReference type="RefSeq" id="WP_051307466.1">
    <property type="nucleotide sequence ID" value="NZ_CP021081.1"/>
</dbReference>
<dbReference type="EMBL" id="CP021081">
    <property type="protein sequence ID" value="ASN82007.1"/>
    <property type="molecule type" value="Genomic_DNA"/>
</dbReference>
<name>A0A221SZC3_9DEIO</name>
<protein>
    <submittedName>
        <fullName evidence="4">Alpha-amylase</fullName>
    </submittedName>
</protein>
<dbReference type="Pfam" id="PF00128">
    <property type="entry name" value="Alpha-amylase"/>
    <property type="match status" value="1"/>
</dbReference>
<evidence type="ECO:0000256" key="2">
    <source>
        <dbReference type="ARBA" id="ARBA00023295"/>
    </source>
</evidence>
<dbReference type="InterPro" id="IPR006047">
    <property type="entry name" value="GH13_cat_dom"/>
</dbReference>
<evidence type="ECO:0000313" key="5">
    <source>
        <dbReference type="Proteomes" id="UP000259030"/>
    </source>
</evidence>
<dbReference type="GO" id="GO:0016798">
    <property type="term" value="F:hydrolase activity, acting on glycosyl bonds"/>
    <property type="evidence" value="ECO:0007669"/>
    <property type="project" value="UniProtKB-KW"/>
</dbReference>
<dbReference type="SMART" id="SM00642">
    <property type="entry name" value="Aamy"/>
    <property type="match status" value="1"/>
</dbReference>
<keyword evidence="2" id="KW-0326">Glycosidase</keyword>
<dbReference type="InterPro" id="IPR017853">
    <property type="entry name" value="GH"/>
</dbReference>
<evidence type="ECO:0000259" key="3">
    <source>
        <dbReference type="SMART" id="SM00642"/>
    </source>
</evidence>
<dbReference type="Proteomes" id="UP000259030">
    <property type="component" value="Chromosome"/>
</dbReference>
<dbReference type="CDD" id="cd11338">
    <property type="entry name" value="AmyAc_CMD"/>
    <property type="match status" value="1"/>
</dbReference>
<gene>
    <name evidence="4" type="ORF">DFI_04395</name>
</gene>
<keyword evidence="1" id="KW-0378">Hydrolase</keyword>
<dbReference type="STRING" id="317577.GCA_000419625_00259"/>
<accession>A0A221SZC3</accession>
<dbReference type="GO" id="GO:0005975">
    <property type="term" value="P:carbohydrate metabolic process"/>
    <property type="evidence" value="ECO:0007669"/>
    <property type="project" value="InterPro"/>
</dbReference>
<proteinExistence type="predicted"/>
<dbReference type="SUPFAM" id="SSF51011">
    <property type="entry name" value="Glycosyl hydrolase domain"/>
    <property type="match status" value="1"/>
</dbReference>
<dbReference type="SUPFAM" id="SSF51445">
    <property type="entry name" value="(Trans)glycosidases"/>
    <property type="match status" value="1"/>
</dbReference>
<dbReference type="Gene3D" id="3.20.20.80">
    <property type="entry name" value="Glycosidases"/>
    <property type="match status" value="1"/>
</dbReference>
<keyword evidence="5" id="KW-1185">Reference proteome</keyword>
<dbReference type="KEGG" id="dfc:DFI_04395"/>
<organism evidence="4 5">
    <name type="scientific">Deinococcus ficus</name>
    <dbReference type="NCBI Taxonomy" id="317577"/>
    <lineage>
        <taxon>Bacteria</taxon>
        <taxon>Thermotogati</taxon>
        <taxon>Deinococcota</taxon>
        <taxon>Deinococci</taxon>
        <taxon>Deinococcales</taxon>
        <taxon>Deinococcaceae</taxon>
        <taxon>Deinococcus</taxon>
    </lineage>
</organism>
<dbReference type="Gene3D" id="2.60.40.1180">
    <property type="entry name" value="Golgi alpha-mannosidase II"/>
    <property type="match status" value="1"/>
</dbReference>